<dbReference type="Proteomes" id="UP000015101">
    <property type="component" value="Unassembled WGS sequence"/>
</dbReference>
<dbReference type="OMA" id="WIKDESA"/>
<dbReference type="HOGENOM" id="CLU_145026_2_1_1"/>
<dbReference type="InterPro" id="IPR007110">
    <property type="entry name" value="Ig-like_dom"/>
</dbReference>
<dbReference type="RefSeq" id="XP_009020054.1">
    <property type="nucleotide sequence ID" value="XM_009021806.1"/>
</dbReference>
<dbReference type="PANTHER" id="PTHR10075">
    <property type="entry name" value="BASIGIN RELATED"/>
    <property type="match status" value="1"/>
</dbReference>
<keyword evidence="6" id="KW-1185">Reference proteome</keyword>
<accession>T1EIL2</accession>
<dbReference type="InterPro" id="IPR003599">
    <property type="entry name" value="Ig_sub"/>
</dbReference>
<dbReference type="Pfam" id="PF13927">
    <property type="entry name" value="Ig_3"/>
    <property type="match status" value="1"/>
</dbReference>
<gene>
    <name evidence="5" type="primary">20196412</name>
    <name evidence="4" type="ORF">HELRODRAFT_137534</name>
</gene>
<evidence type="ECO:0000313" key="4">
    <source>
        <dbReference type="EMBL" id="ESO02646.1"/>
    </source>
</evidence>
<dbReference type="CTD" id="20196412"/>
<evidence type="ECO:0000256" key="2">
    <source>
        <dbReference type="ARBA" id="ARBA00023319"/>
    </source>
</evidence>
<dbReference type="EMBL" id="KB096742">
    <property type="protein sequence ID" value="ESO02646.1"/>
    <property type="molecule type" value="Genomic_DNA"/>
</dbReference>
<dbReference type="eggNOG" id="KOG1026">
    <property type="taxonomic scope" value="Eukaryota"/>
</dbReference>
<reference evidence="5" key="3">
    <citation type="submission" date="2015-06" db="UniProtKB">
        <authorList>
            <consortium name="EnsemblMetazoa"/>
        </authorList>
    </citation>
    <scope>IDENTIFICATION</scope>
</reference>
<reference evidence="4 6" key="2">
    <citation type="journal article" date="2013" name="Nature">
        <title>Insights into bilaterian evolution from three spiralian genomes.</title>
        <authorList>
            <person name="Simakov O."/>
            <person name="Marletaz F."/>
            <person name="Cho S.J."/>
            <person name="Edsinger-Gonzales E."/>
            <person name="Havlak P."/>
            <person name="Hellsten U."/>
            <person name="Kuo D.H."/>
            <person name="Larsson T."/>
            <person name="Lv J."/>
            <person name="Arendt D."/>
            <person name="Savage R."/>
            <person name="Osoegawa K."/>
            <person name="de Jong P."/>
            <person name="Grimwood J."/>
            <person name="Chapman J.A."/>
            <person name="Shapiro H."/>
            <person name="Aerts A."/>
            <person name="Otillar R.P."/>
            <person name="Terry A.Y."/>
            <person name="Boore J.L."/>
            <person name="Grigoriev I.V."/>
            <person name="Lindberg D.R."/>
            <person name="Seaver E.C."/>
            <person name="Weisblat D.A."/>
            <person name="Putnam N.H."/>
            <person name="Rokhsar D.S."/>
        </authorList>
    </citation>
    <scope>NUCLEOTIDE SEQUENCE</scope>
</reference>
<dbReference type="SMART" id="SM00408">
    <property type="entry name" value="IGc2"/>
    <property type="match status" value="1"/>
</dbReference>
<dbReference type="PROSITE" id="PS50835">
    <property type="entry name" value="IG_LIKE"/>
    <property type="match status" value="1"/>
</dbReference>
<protein>
    <recommendedName>
        <fullName evidence="3">Ig-like domain-containing protein</fullName>
    </recommendedName>
</protein>
<feature type="domain" description="Ig-like" evidence="3">
    <location>
        <begin position="1"/>
        <end position="91"/>
    </location>
</feature>
<dbReference type="AlphaFoldDB" id="T1EIL2"/>
<proteinExistence type="predicted"/>
<sequence>PKILSHPSPLVHVTSGKSFVLSCFTSGQPEPSVVWLKDDVIIDFSKAGDRVSTFESGYLVVADGRERDGGRYRCMAKNRAGLVYSKSSQVIVRG</sequence>
<evidence type="ECO:0000313" key="5">
    <source>
        <dbReference type="EnsemblMetazoa" id="HelroP137534"/>
    </source>
</evidence>
<organism evidence="5 6">
    <name type="scientific">Helobdella robusta</name>
    <name type="common">Californian leech</name>
    <dbReference type="NCBI Taxonomy" id="6412"/>
    <lineage>
        <taxon>Eukaryota</taxon>
        <taxon>Metazoa</taxon>
        <taxon>Spiralia</taxon>
        <taxon>Lophotrochozoa</taxon>
        <taxon>Annelida</taxon>
        <taxon>Clitellata</taxon>
        <taxon>Hirudinea</taxon>
        <taxon>Rhynchobdellida</taxon>
        <taxon>Glossiphoniidae</taxon>
        <taxon>Helobdella</taxon>
    </lineage>
</organism>
<name>T1EIL2_HELRO</name>
<dbReference type="EnsemblMetazoa" id="HelroT137534">
    <property type="protein sequence ID" value="HelroP137534"/>
    <property type="gene ID" value="HelroG137534"/>
</dbReference>
<dbReference type="OrthoDB" id="428111at2759"/>
<dbReference type="InParanoid" id="T1EIL2"/>
<dbReference type="KEGG" id="hro:HELRODRAFT_137534"/>
<dbReference type="InterPro" id="IPR003598">
    <property type="entry name" value="Ig_sub2"/>
</dbReference>
<dbReference type="GeneID" id="20196412"/>
<dbReference type="PANTHER" id="PTHR10075:SF100">
    <property type="entry name" value="FASCICLIN-2"/>
    <property type="match status" value="1"/>
</dbReference>
<dbReference type="SMART" id="SM00409">
    <property type="entry name" value="IG"/>
    <property type="match status" value="1"/>
</dbReference>
<dbReference type="InterPro" id="IPR013783">
    <property type="entry name" value="Ig-like_fold"/>
</dbReference>
<reference evidence="6" key="1">
    <citation type="submission" date="2012-12" db="EMBL/GenBank/DDBJ databases">
        <authorList>
            <person name="Hellsten U."/>
            <person name="Grimwood J."/>
            <person name="Chapman J.A."/>
            <person name="Shapiro H."/>
            <person name="Aerts A."/>
            <person name="Otillar R.P."/>
            <person name="Terry A.Y."/>
            <person name="Boore J.L."/>
            <person name="Simakov O."/>
            <person name="Marletaz F."/>
            <person name="Cho S.-J."/>
            <person name="Edsinger-Gonzales E."/>
            <person name="Havlak P."/>
            <person name="Kuo D.-H."/>
            <person name="Larsson T."/>
            <person name="Lv J."/>
            <person name="Arendt D."/>
            <person name="Savage R."/>
            <person name="Osoegawa K."/>
            <person name="de Jong P."/>
            <person name="Lindberg D.R."/>
            <person name="Seaver E.C."/>
            <person name="Weisblat D.A."/>
            <person name="Putnam N.H."/>
            <person name="Grigoriev I.V."/>
            <person name="Rokhsar D.S."/>
        </authorList>
    </citation>
    <scope>NUCLEOTIDE SEQUENCE</scope>
</reference>
<keyword evidence="2" id="KW-0393">Immunoglobulin domain</keyword>
<dbReference type="InterPro" id="IPR036179">
    <property type="entry name" value="Ig-like_dom_sf"/>
</dbReference>
<dbReference type="EMBL" id="AMQM01000975">
    <property type="status" value="NOT_ANNOTATED_CDS"/>
    <property type="molecule type" value="Genomic_DNA"/>
</dbReference>
<evidence type="ECO:0000259" key="3">
    <source>
        <dbReference type="PROSITE" id="PS50835"/>
    </source>
</evidence>
<dbReference type="Gene3D" id="2.60.40.10">
    <property type="entry name" value="Immunoglobulins"/>
    <property type="match status" value="1"/>
</dbReference>
<evidence type="ECO:0000256" key="1">
    <source>
        <dbReference type="ARBA" id="ARBA00023157"/>
    </source>
</evidence>
<keyword evidence="1" id="KW-1015">Disulfide bond</keyword>
<dbReference type="FunFam" id="2.60.40.10:FF:000032">
    <property type="entry name" value="palladin isoform X1"/>
    <property type="match status" value="1"/>
</dbReference>
<evidence type="ECO:0000313" key="6">
    <source>
        <dbReference type="Proteomes" id="UP000015101"/>
    </source>
</evidence>
<dbReference type="SUPFAM" id="SSF48726">
    <property type="entry name" value="Immunoglobulin"/>
    <property type="match status" value="1"/>
</dbReference>
<dbReference type="STRING" id="6412.T1EIL2"/>